<dbReference type="PROSITE" id="PS51387">
    <property type="entry name" value="FAD_PCMH"/>
    <property type="match status" value="1"/>
</dbReference>
<dbReference type="InterPro" id="IPR036318">
    <property type="entry name" value="FAD-bd_PCMH-like_sf"/>
</dbReference>
<evidence type="ECO:0000256" key="4">
    <source>
        <dbReference type="ARBA" id="ARBA00022827"/>
    </source>
</evidence>
<evidence type="ECO:0000313" key="8">
    <source>
        <dbReference type="Proteomes" id="UP001595925"/>
    </source>
</evidence>
<dbReference type="GO" id="GO:0016491">
    <property type="term" value="F:oxidoreductase activity"/>
    <property type="evidence" value="ECO:0007669"/>
    <property type="project" value="UniProtKB-KW"/>
</dbReference>
<keyword evidence="4" id="KW-0274">FAD</keyword>
<proteinExistence type="inferred from homology"/>
<accession>A0ABD5QLA7</accession>
<dbReference type="InterPro" id="IPR012951">
    <property type="entry name" value="BBE"/>
</dbReference>
<dbReference type="Gene3D" id="3.40.462.20">
    <property type="match status" value="1"/>
</dbReference>
<evidence type="ECO:0000256" key="3">
    <source>
        <dbReference type="ARBA" id="ARBA00022630"/>
    </source>
</evidence>
<dbReference type="InterPro" id="IPR016167">
    <property type="entry name" value="FAD-bd_PCMH_sub1"/>
</dbReference>
<dbReference type="PANTHER" id="PTHR42973:SF39">
    <property type="entry name" value="FAD-BINDING PCMH-TYPE DOMAIN-CONTAINING PROTEIN"/>
    <property type="match status" value="1"/>
</dbReference>
<dbReference type="InterPro" id="IPR050416">
    <property type="entry name" value="FAD-linked_Oxidoreductase"/>
</dbReference>
<dbReference type="PANTHER" id="PTHR42973">
    <property type="entry name" value="BINDING OXIDOREDUCTASE, PUTATIVE (AFU_ORTHOLOGUE AFUA_1G17690)-RELATED"/>
    <property type="match status" value="1"/>
</dbReference>
<evidence type="ECO:0000256" key="5">
    <source>
        <dbReference type="ARBA" id="ARBA00023002"/>
    </source>
</evidence>
<keyword evidence="5" id="KW-0560">Oxidoreductase</keyword>
<dbReference type="Pfam" id="PF08031">
    <property type="entry name" value="BBE"/>
    <property type="match status" value="1"/>
</dbReference>
<evidence type="ECO:0000256" key="2">
    <source>
        <dbReference type="ARBA" id="ARBA00005466"/>
    </source>
</evidence>
<dbReference type="Gene3D" id="3.30.43.10">
    <property type="entry name" value="Uridine Diphospho-n-acetylenolpyruvylglucosamine Reductase, domain 2"/>
    <property type="match status" value="1"/>
</dbReference>
<evidence type="ECO:0000256" key="1">
    <source>
        <dbReference type="ARBA" id="ARBA00001974"/>
    </source>
</evidence>
<dbReference type="InterPro" id="IPR006094">
    <property type="entry name" value="Oxid_FAD_bind_N"/>
</dbReference>
<organism evidence="7 8">
    <name type="scientific">Saliphagus infecundisoli</name>
    <dbReference type="NCBI Taxonomy" id="1849069"/>
    <lineage>
        <taxon>Archaea</taxon>
        <taxon>Methanobacteriati</taxon>
        <taxon>Methanobacteriota</taxon>
        <taxon>Stenosarchaea group</taxon>
        <taxon>Halobacteria</taxon>
        <taxon>Halobacteriales</taxon>
        <taxon>Natrialbaceae</taxon>
        <taxon>Saliphagus</taxon>
    </lineage>
</organism>
<dbReference type="InterPro" id="IPR016169">
    <property type="entry name" value="FAD-bd_PCMH_sub2"/>
</dbReference>
<name>A0ABD5QLA7_9EURY</name>
<keyword evidence="8" id="KW-1185">Reference proteome</keyword>
<dbReference type="SUPFAM" id="SSF56176">
    <property type="entry name" value="FAD-binding/transporter-associated domain-like"/>
    <property type="match status" value="1"/>
</dbReference>
<dbReference type="Proteomes" id="UP001595925">
    <property type="component" value="Unassembled WGS sequence"/>
</dbReference>
<dbReference type="Pfam" id="PF01565">
    <property type="entry name" value="FAD_binding_4"/>
    <property type="match status" value="1"/>
</dbReference>
<reference evidence="7 8" key="1">
    <citation type="journal article" date="2019" name="Int. J. Syst. Evol. Microbiol.">
        <title>The Global Catalogue of Microorganisms (GCM) 10K type strain sequencing project: providing services to taxonomists for standard genome sequencing and annotation.</title>
        <authorList>
            <consortium name="The Broad Institute Genomics Platform"/>
            <consortium name="The Broad Institute Genome Sequencing Center for Infectious Disease"/>
            <person name="Wu L."/>
            <person name="Ma J."/>
        </authorList>
    </citation>
    <scope>NUCLEOTIDE SEQUENCE [LARGE SCALE GENOMIC DNA]</scope>
    <source>
        <strain evidence="7 8">CGMCC 1.15824</strain>
    </source>
</reference>
<keyword evidence="3" id="KW-0285">Flavoprotein</keyword>
<dbReference type="EMBL" id="JBHSJG010000072">
    <property type="protein sequence ID" value="MFC4990364.1"/>
    <property type="molecule type" value="Genomic_DNA"/>
</dbReference>
<dbReference type="InterPro" id="IPR016166">
    <property type="entry name" value="FAD-bd_PCMH"/>
</dbReference>
<dbReference type="Gene3D" id="3.30.465.10">
    <property type="match status" value="1"/>
</dbReference>
<feature type="domain" description="FAD-binding PCMH-type" evidence="6">
    <location>
        <begin position="51"/>
        <end position="221"/>
    </location>
</feature>
<sequence length="477" mass="51192">MGTTDRSLGEESFASLSGPALRSFEEAFAGSVIAPSDSDYDEARGVWNGSIDRYPALIARCTGTSDVVEAVAFAREQGLPVSVRGGGHNVAGTAMGDASVVVDLSEMTGVRVDSEARTVRAAGGATLGDVDRETQIFGLAAPLGAVSQTGIAGLTLGGGYGHLSRQYGLALDALRSVDVVTADGEVRTASDDRNPDLFWGLRGGGGSLGVVTSFEYDLHPVGPEVYAFFPWFRVEDADAVMARYREWIADPPREAGVLAFAAHVPDVEEFPEDRWGEPAFAMLGSYRGDPGDGPEVFAPLLEAAPPIADLSGPTTYLDLQSMLDEDYPDGRRYYWSSIYLAELPDGLLERMLAANDAAPSALSTVDLWHLGGAVADVPREATAFWHRKEPHLLAVEANWDDPADDDENRRWARELIADVRDLPAASGRYGNFPGTNEAPARAVYGDNYERLVEVKTRYDPENLFPGNGFIEPQPVSG</sequence>
<gene>
    <name evidence="7" type="ORF">ACFPFO_21950</name>
</gene>
<comment type="cofactor">
    <cofactor evidence="1">
        <name>FAD</name>
        <dbReference type="ChEBI" id="CHEBI:57692"/>
    </cofactor>
</comment>
<comment type="caution">
    <text evidence="7">The sequence shown here is derived from an EMBL/GenBank/DDBJ whole genome shotgun (WGS) entry which is preliminary data.</text>
</comment>
<evidence type="ECO:0000259" key="6">
    <source>
        <dbReference type="PROSITE" id="PS51387"/>
    </source>
</evidence>
<dbReference type="InterPro" id="IPR006093">
    <property type="entry name" value="Oxy_OxRdtase_FAD_BS"/>
</dbReference>
<protein>
    <submittedName>
        <fullName evidence="7">FAD-binding oxidoreductase</fullName>
    </submittedName>
</protein>
<dbReference type="PROSITE" id="PS00862">
    <property type="entry name" value="OX2_COVAL_FAD"/>
    <property type="match status" value="1"/>
</dbReference>
<dbReference type="RefSeq" id="WP_224828682.1">
    <property type="nucleotide sequence ID" value="NZ_JAIVEF010000009.1"/>
</dbReference>
<dbReference type="AlphaFoldDB" id="A0ABD5QLA7"/>
<comment type="similarity">
    <text evidence="2">Belongs to the oxygen-dependent FAD-linked oxidoreductase family.</text>
</comment>
<evidence type="ECO:0000313" key="7">
    <source>
        <dbReference type="EMBL" id="MFC4990364.1"/>
    </source>
</evidence>